<dbReference type="GO" id="GO:0005829">
    <property type="term" value="C:cytosol"/>
    <property type="evidence" value="ECO:0007669"/>
    <property type="project" value="TreeGrafter"/>
</dbReference>
<evidence type="ECO:0000313" key="17">
    <source>
        <dbReference type="Proteomes" id="UP000253517"/>
    </source>
</evidence>
<dbReference type="InterPro" id="IPR014016">
    <property type="entry name" value="UvrD-like_ATP-bd"/>
</dbReference>
<dbReference type="PANTHER" id="PTHR11070">
    <property type="entry name" value="UVRD / RECB / PCRA DNA HELICASE FAMILY MEMBER"/>
    <property type="match status" value="1"/>
</dbReference>
<keyword evidence="2 12" id="KW-0547">Nucleotide-binding</keyword>
<protein>
    <recommendedName>
        <fullName evidence="9">DNA 3'-5' helicase</fullName>
        <ecNumber evidence="9">5.6.2.4</ecNumber>
    </recommendedName>
    <alternativeName>
        <fullName evidence="10">DNA 3'-5' helicase II</fullName>
    </alternativeName>
</protein>
<comment type="catalytic activity">
    <reaction evidence="11">
        <text>ATP + H2O = ADP + phosphate + H(+)</text>
        <dbReference type="Rhea" id="RHEA:13065"/>
        <dbReference type="ChEBI" id="CHEBI:15377"/>
        <dbReference type="ChEBI" id="CHEBI:15378"/>
        <dbReference type="ChEBI" id="CHEBI:30616"/>
        <dbReference type="ChEBI" id="CHEBI:43474"/>
        <dbReference type="ChEBI" id="CHEBI:456216"/>
        <dbReference type="EC" id="5.6.2.4"/>
    </reaction>
</comment>
<dbReference type="EMBL" id="QPJS01000002">
    <property type="protein sequence ID" value="RCX03752.1"/>
    <property type="molecule type" value="Genomic_DNA"/>
</dbReference>
<dbReference type="GO" id="GO:0000725">
    <property type="term" value="P:recombinational repair"/>
    <property type="evidence" value="ECO:0007669"/>
    <property type="project" value="TreeGrafter"/>
</dbReference>
<comment type="similarity">
    <text evidence="1">Belongs to the helicase family. UvrD subfamily.</text>
</comment>
<accession>A0A369A362</accession>
<reference evidence="16 17" key="1">
    <citation type="submission" date="2018-07" db="EMBL/GenBank/DDBJ databases">
        <title>Genomic Encyclopedia of Type Strains, Phase IV (KMG-IV): sequencing the most valuable type-strain genomes for metagenomic binning, comparative biology and taxonomic classification.</title>
        <authorList>
            <person name="Goeker M."/>
        </authorList>
    </citation>
    <scope>NUCLEOTIDE SEQUENCE [LARGE SCALE GENOMIC DNA]</scope>
    <source>
        <strain evidence="16 17">DSM 21410</strain>
    </source>
</reference>
<evidence type="ECO:0000256" key="11">
    <source>
        <dbReference type="ARBA" id="ARBA00048988"/>
    </source>
</evidence>
<dbReference type="PROSITE" id="PS51217">
    <property type="entry name" value="UVRD_HELICASE_CTER"/>
    <property type="match status" value="1"/>
</dbReference>
<dbReference type="PANTHER" id="PTHR11070:SF2">
    <property type="entry name" value="ATP-DEPENDENT DNA HELICASE SRS2"/>
    <property type="match status" value="1"/>
</dbReference>
<dbReference type="GO" id="GO:0043138">
    <property type="term" value="F:3'-5' DNA helicase activity"/>
    <property type="evidence" value="ECO:0007669"/>
    <property type="project" value="UniProtKB-EC"/>
</dbReference>
<dbReference type="CDD" id="cd18807">
    <property type="entry name" value="SF1_C_UvrD"/>
    <property type="match status" value="1"/>
</dbReference>
<evidence type="ECO:0000256" key="7">
    <source>
        <dbReference type="ARBA" id="ARBA00023235"/>
    </source>
</evidence>
<dbReference type="InterPro" id="IPR014017">
    <property type="entry name" value="DNA_helicase_UvrD-like_C"/>
</dbReference>
<evidence type="ECO:0000259" key="14">
    <source>
        <dbReference type="PROSITE" id="PS51198"/>
    </source>
</evidence>
<dbReference type="SUPFAM" id="SSF52540">
    <property type="entry name" value="P-loop containing nucleoside triphosphate hydrolases"/>
    <property type="match status" value="1"/>
</dbReference>
<name>A0A369A362_9FLAO</name>
<comment type="caution">
    <text evidence="16">The sequence shown here is derived from an EMBL/GenBank/DDBJ whole genome shotgun (WGS) entry which is preliminary data.</text>
</comment>
<evidence type="ECO:0000256" key="6">
    <source>
        <dbReference type="ARBA" id="ARBA00023125"/>
    </source>
</evidence>
<dbReference type="Gene3D" id="1.10.10.160">
    <property type="match status" value="1"/>
</dbReference>
<dbReference type="RefSeq" id="WP_114366116.1">
    <property type="nucleotide sequence ID" value="NZ_BHZF01000002.1"/>
</dbReference>
<dbReference type="InterPro" id="IPR000212">
    <property type="entry name" value="DNA_helicase_UvrD/REP"/>
</dbReference>
<dbReference type="GO" id="GO:0033202">
    <property type="term" value="C:DNA helicase complex"/>
    <property type="evidence" value="ECO:0007669"/>
    <property type="project" value="TreeGrafter"/>
</dbReference>
<keyword evidence="6" id="KW-0238">DNA-binding</keyword>
<evidence type="ECO:0000259" key="15">
    <source>
        <dbReference type="PROSITE" id="PS51217"/>
    </source>
</evidence>
<dbReference type="Gene3D" id="3.40.50.300">
    <property type="entry name" value="P-loop containing nucleotide triphosphate hydrolases"/>
    <property type="match status" value="2"/>
</dbReference>
<feature type="binding site" evidence="12">
    <location>
        <begin position="29"/>
        <end position="36"/>
    </location>
    <ligand>
        <name>ATP</name>
        <dbReference type="ChEBI" id="CHEBI:30616"/>
    </ligand>
</feature>
<evidence type="ECO:0000256" key="3">
    <source>
        <dbReference type="ARBA" id="ARBA00022801"/>
    </source>
</evidence>
<dbReference type="GO" id="GO:0016887">
    <property type="term" value="F:ATP hydrolysis activity"/>
    <property type="evidence" value="ECO:0007669"/>
    <property type="project" value="RHEA"/>
</dbReference>
<dbReference type="Gene3D" id="1.10.486.10">
    <property type="entry name" value="PCRA, domain 4"/>
    <property type="match status" value="1"/>
</dbReference>
<evidence type="ECO:0000256" key="12">
    <source>
        <dbReference type="PROSITE-ProRule" id="PRU00560"/>
    </source>
</evidence>
<dbReference type="EC" id="5.6.2.4" evidence="9"/>
<evidence type="ECO:0000256" key="9">
    <source>
        <dbReference type="ARBA" id="ARBA00034808"/>
    </source>
</evidence>
<feature type="region of interest" description="Disordered" evidence="13">
    <location>
        <begin position="674"/>
        <end position="719"/>
    </location>
</feature>
<evidence type="ECO:0000256" key="10">
    <source>
        <dbReference type="ARBA" id="ARBA00034923"/>
    </source>
</evidence>
<keyword evidence="17" id="KW-1185">Reference proteome</keyword>
<evidence type="ECO:0000256" key="13">
    <source>
        <dbReference type="SAM" id="MobiDB-lite"/>
    </source>
</evidence>
<evidence type="ECO:0000256" key="5">
    <source>
        <dbReference type="ARBA" id="ARBA00022840"/>
    </source>
</evidence>
<evidence type="ECO:0000256" key="1">
    <source>
        <dbReference type="ARBA" id="ARBA00009922"/>
    </source>
</evidence>
<dbReference type="Proteomes" id="UP000253517">
    <property type="component" value="Unassembled WGS sequence"/>
</dbReference>
<dbReference type="GO" id="GO:0003677">
    <property type="term" value="F:DNA binding"/>
    <property type="evidence" value="ECO:0007669"/>
    <property type="project" value="UniProtKB-KW"/>
</dbReference>
<keyword evidence="7" id="KW-0413">Isomerase</keyword>
<evidence type="ECO:0000256" key="8">
    <source>
        <dbReference type="ARBA" id="ARBA00034617"/>
    </source>
</evidence>
<gene>
    <name evidence="16" type="ORF">DES35_102207</name>
</gene>
<comment type="catalytic activity">
    <reaction evidence="8">
        <text>Couples ATP hydrolysis with the unwinding of duplex DNA by translocating in the 3'-5' direction.</text>
        <dbReference type="EC" id="5.6.2.4"/>
    </reaction>
</comment>
<feature type="domain" description="UvrD-like helicase C-terminal" evidence="15">
    <location>
        <begin position="294"/>
        <end position="577"/>
    </location>
</feature>
<dbReference type="PROSITE" id="PS51198">
    <property type="entry name" value="UVRD_HELICASE_ATP_BIND"/>
    <property type="match status" value="1"/>
</dbReference>
<dbReference type="AlphaFoldDB" id="A0A369A362"/>
<keyword evidence="4 12" id="KW-0347">Helicase</keyword>
<dbReference type="Pfam" id="PF13361">
    <property type="entry name" value="UvrD_C"/>
    <property type="match status" value="1"/>
</dbReference>
<dbReference type="GO" id="GO:0005524">
    <property type="term" value="F:ATP binding"/>
    <property type="evidence" value="ECO:0007669"/>
    <property type="project" value="UniProtKB-UniRule"/>
</dbReference>
<evidence type="ECO:0000256" key="4">
    <source>
        <dbReference type="ARBA" id="ARBA00022806"/>
    </source>
</evidence>
<dbReference type="InterPro" id="IPR013986">
    <property type="entry name" value="DExx_box_DNA_helicase_dom_sf"/>
</dbReference>
<organism evidence="16 17">
    <name type="scientific">Schleiferia thermophila</name>
    <dbReference type="NCBI Taxonomy" id="884107"/>
    <lineage>
        <taxon>Bacteria</taxon>
        <taxon>Pseudomonadati</taxon>
        <taxon>Bacteroidota</taxon>
        <taxon>Flavobacteriia</taxon>
        <taxon>Flavobacteriales</taxon>
        <taxon>Schleiferiaceae</taxon>
        <taxon>Schleiferia</taxon>
    </lineage>
</organism>
<dbReference type="CDD" id="cd17932">
    <property type="entry name" value="DEXQc_UvrD"/>
    <property type="match status" value="1"/>
</dbReference>
<proteinExistence type="inferred from homology"/>
<dbReference type="Pfam" id="PF00580">
    <property type="entry name" value="UvrD-helicase"/>
    <property type="match status" value="1"/>
</dbReference>
<evidence type="ECO:0000256" key="2">
    <source>
        <dbReference type="ARBA" id="ARBA00022741"/>
    </source>
</evidence>
<dbReference type="Pfam" id="PF21196">
    <property type="entry name" value="PcrA_UvrD_tudor"/>
    <property type="match status" value="1"/>
</dbReference>
<sequence>MNTENLLKELNDVQREAVLHTEGPVMIIAGAGSGKTRVLTYRIAWLMLQGTDPFNILALTFTNKAAREMKERIAAVVGHSEAKNLWMGTFHSIFARLLRIDGHMLGYPSNFTIYDTDDSEKLITQIVKEKNLDKDLYKPKKILNRISSLKNNLIIPQYYDNFPELREYDEAAKIPDFKNIYTAYVERCFKAGAMDFDDILLKTNELLGTFPEILAKYQDRFRYILVDEYQDTNHSQYIIIKALANKFENICVVGDDAQSIYAFRGANIRNILSFQKDYPDCQIFKLEQNYRSTQHIVNAANSVIANNRDQLKKNVWTSNETGEKITIYKALNETEEAHYIAERIMERHLTYQMPYSDFAILYRTNAQSRALEEQLRRKNIPYRIYGGMSFYQRKEVKDLLAYLRLAVNPHDEEALRRVINYPARGIGQTTVERLTILADQHNTTLWDICRNAINFKNELGTAPAQKVSDFATMITEFGVRARRESAWDAAEHIFKASGILRALNDDKTEEGISRLGNVQELLNNIKSFTDTQLSLEENNDISLDYFLQDIALLTSTDQQDDGEPNKVSLMTLHLAKGLEFPVVFISGMEEELFPSSQMVNTRADLEEERRLFYVGMTRAKKKLFLTFTHMRMRYGKTNDCEPSRFLDEIDDQYTELILPAFHRSQPTFLSGPAWGAGPANNHSSGPFAPIGTSRQKTPHLATRPSSTASNALPPEKPQGEILTHTVPGDRVFHEKFGYGNVLEVEGSGVNVKATVAFDQAGQKKLLLQYAKLIKVKP</sequence>
<feature type="domain" description="UvrD-like helicase ATP-binding" evidence="14">
    <location>
        <begin position="8"/>
        <end position="293"/>
    </location>
</feature>
<keyword evidence="5 12" id="KW-0067">ATP-binding</keyword>
<evidence type="ECO:0000313" key="16">
    <source>
        <dbReference type="EMBL" id="RCX03752.1"/>
    </source>
</evidence>
<dbReference type="InterPro" id="IPR027417">
    <property type="entry name" value="P-loop_NTPase"/>
</dbReference>
<keyword evidence="3 12" id="KW-0378">Hydrolase</keyword>